<evidence type="ECO:0000313" key="1">
    <source>
        <dbReference type="EMBL" id="EDM98351.1"/>
    </source>
</evidence>
<reference evidence="1 2" key="1">
    <citation type="submission" date="2007-04" db="EMBL/GenBank/DDBJ databases">
        <authorList>
            <person name="Fulton L."/>
            <person name="Clifton S."/>
            <person name="Fulton B."/>
            <person name="Xu J."/>
            <person name="Minx P."/>
            <person name="Pepin K.H."/>
            <person name="Johnson M."/>
            <person name="Thiruvilangam P."/>
            <person name="Bhonagiri V."/>
            <person name="Nash W.E."/>
            <person name="Mardis E.R."/>
            <person name="Wilson R.K."/>
        </authorList>
    </citation>
    <scope>NUCLEOTIDE SEQUENCE [LARGE SCALE GENOMIC DNA]</scope>
    <source>
        <strain evidence="1 2">ATCC 29799</strain>
    </source>
</reference>
<name>A6NZY2_9FIRM</name>
<gene>
    <name evidence="1" type="ORF">BACCAP_03786</name>
</gene>
<organism evidence="1 2">
    <name type="scientific">Pseudoflavonifractor capillosus ATCC 29799</name>
    <dbReference type="NCBI Taxonomy" id="411467"/>
    <lineage>
        <taxon>Bacteria</taxon>
        <taxon>Bacillati</taxon>
        <taxon>Bacillota</taxon>
        <taxon>Clostridia</taxon>
        <taxon>Eubacteriales</taxon>
        <taxon>Oscillospiraceae</taxon>
        <taxon>Pseudoflavonifractor</taxon>
    </lineage>
</organism>
<protein>
    <submittedName>
        <fullName evidence="1">Uncharacterized protein</fullName>
    </submittedName>
</protein>
<dbReference type="STRING" id="411467.BACCAP_03786"/>
<reference evidence="1 2" key="2">
    <citation type="submission" date="2007-06" db="EMBL/GenBank/DDBJ databases">
        <title>Draft genome sequence of Pseudoflavonifractor capillosus ATCC 29799.</title>
        <authorList>
            <person name="Sudarsanam P."/>
            <person name="Ley R."/>
            <person name="Guruge J."/>
            <person name="Turnbaugh P.J."/>
            <person name="Mahowald M."/>
            <person name="Liep D."/>
            <person name="Gordon J."/>
        </authorList>
    </citation>
    <scope>NUCLEOTIDE SEQUENCE [LARGE SCALE GENOMIC DNA]</scope>
    <source>
        <strain evidence="1 2">ATCC 29799</strain>
    </source>
</reference>
<dbReference type="AlphaFoldDB" id="A6NZY2"/>
<dbReference type="Proteomes" id="UP000003639">
    <property type="component" value="Unassembled WGS sequence"/>
</dbReference>
<evidence type="ECO:0000313" key="2">
    <source>
        <dbReference type="Proteomes" id="UP000003639"/>
    </source>
</evidence>
<sequence>MIVGLQVAAVLAWFEIEDMTLDHMGIPLNFDFPAFLTGESGLIFVLREKQPCFIAGAAIGARTQDGKLDHPAGVILKTLHGENVVSFQLAG</sequence>
<accession>A6NZY2</accession>
<keyword evidence="2" id="KW-1185">Reference proteome</keyword>
<comment type="caution">
    <text evidence="1">The sequence shown here is derived from an EMBL/GenBank/DDBJ whole genome shotgun (WGS) entry which is preliminary data.</text>
</comment>
<dbReference type="EMBL" id="AAXG02000036">
    <property type="protein sequence ID" value="EDM98351.1"/>
    <property type="molecule type" value="Genomic_DNA"/>
</dbReference>
<proteinExistence type="predicted"/>